<dbReference type="AlphaFoldDB" id="X0TVK6"/>
<name>X0TVK6_9ZZZZ</name>
<proteinExistence type="predicted"/>
<feature type="compositionally biased region" description="Basic and acidic residues" evidence="1">
    <location>
        <begin position="11"/>
        <end position="29"/>
    </location>
</feature>
<evidence type="ECO:0000256" key="1">
    <source>
        <dbReference type="SAM" id="MobiDB-lite"/>
    </source>
</evidence>
<dbReference type="EMBL" id="BARS01012158">
    <property type="protein sequence ID" value="GAF97608.1"/>
    <property type="molecule type" value="Genomic_DNA"/>
</dbReference>
<gene>
    <name evidence="2" type="ORF">S01H1_21797</name>
</gene>
<comment type="caution">
    <text evidence="2">The sequence shown here is derived from an EMBL/GenBank/DDBJ whole genome shotgun (WGS) entry which is preliminary data.</text>
</comment>
<feature type="non-terminal residue" evidence="2">
    <location>
        <position position="1"/>
    </location>
</feature>
<organism evidence="2">
    <name type="scientific">marine sediment metagenome</name>
    <dbReference type="NCBI Taxonomy" id="412755"/>
    <lineage>
        <taxon>unclassified sequences</taxon>
        <taxon>metagenomes</taxon>
        <taxon>ecological metagenomes</taxon>
    </lineage>
</organism>
<sequence length="29" mass="3467">QPGKTHQQNNKRKDAPEQVWRTERQTTGF</sequence>
<accession>X0TVK6</accession>
<reference evidence="2" key="1">
    <citation type="journal article" date="2014" name="Front. Microbiol.">
        <title>High frequency of phylogenetically diverse reductive dehalogenase-homologous genes in deep subseafloor sedimentary metagenomes.</title>
        <authorList>
            <person name="Kawai M."/>
            <person name="Futagami T."/>
            <person name="Toyoda A."/>
            <person name="Takaki Y."/>
            <person name="Nishi S."/>
            <person name="Hori S."/>
            <person name="Arai W."/>
            <person name="Tsubouchi T."/>
            <person name="Morono Y."/>
            <person name="Uchiyama I."/>
            <person name="Ito T."/>
            <person name="Fujiyama A."/>
            <person name="Inagaki F."/>
            <person name="Takami H."/>
        </authorList>
    </citation>
    <scope>NUCLEOTIDE SEQUENCE</scope>
    <source>
        <strain evidence="2">Expedition CK06-06</strain>
    </source>
</reference>
<evidence type="ECO:0000313" key="2">
    <source>
        <dbReference type="EMBL" id="GAF97608.1"/>
    </source>
</evidence>
<feature type="region of interest" description="Disordered" evidence="1">
    <location>
        <begin position="1"/>
        <end position="29"/>
    </location>
</feature>
<protein>
    <submittedName>
        <fullName evidence="2">Uncharacterized protein</fullName>
    </submittedName>
</protein>